<evidence type="ECO:0000256" key="3">
    <source>
        <dbReference type="ARBA" id="ARBA00023004"/>
    </source>
</evidence>
<dbReference type="RefSeq" id="WP_168083885.1">
    <property type="nucleotide sequence ID" value="NZ_JAAVJI010000005.1"/>
</dbReference>
<comment type="caution">
    <text evidence="7">The sequence shown here is derived from an EMBL/GenBank/DDBJ whole genome shotgun (WGS) entry which is preliminary data.</text>
</comment>
<evidence type="ECO:0000256" key="4">
    <source>
        <dbReference type="PROSITE-ProRule" id="PRU00433"/>
    </source>
</evidence>
<keyword evidence="8" id="KW-1185">Reference proteome</keyword>
<gene>
    <name evidence="7" type="ORF">HBH25_10585</name>
</gene>
<dbReference type="PIRSF" id="PIRSF028099">
    <property type="entry name" value="DUF1111"/>
    <property type="match status" value="1"/>
</dbReference>
<evidence type="ECO:0000259" key="6">
    <source>
        <dbReference type="PROSITE" id="PS51007"/>
    </source>
</evidence>
<evidence type="ECO:0000313" key="7">
    <source>
        <dbReference type="EMBL" id="NJP01306.1"/>
    </source>
</evidence>
<sequence>MFAMPLRLPLLLTVLCAALAACDQAPRFTQPEPGERLSGGTATVQRTDVNAYALPSANLSPARRVDFSVGNSFFRNPWVIAPSTTTARDGLGPLFNTNACQNCHIRDGRGQPPEPGATNAVSMLVRLSVPTVDPDLDVVRRLGFTPEPVYGMQLQDMAIPGVAPEGRVRVDYDPVPVTFADGFTVELRKPRLRIDQLGYGALAPEVRMSARIAPPMIGLGLLEAIPEQALLDTASAQALAGNGVKGRPNRVFDDVTGQQVVGRFGWKAAQPTVDQQNAHAFAGDLGITSSVHLNDDCTPAQAACLQAINGNQSAEEPFEVSDNIRRLVLFYSRNLGVPARRGEGEPQVLQGKALFYQAGCQTCHVPQYRTRADAAEPELANQVIRPYTDLLLHDMGPGLADAHSEFEARGQDWRTPPLWGLGLSSTVNPRGRFLHDGRARSPLEAVLWHGGEAAEAKAHVLGFDASERAALVAFLESL</sequence>
<dbReference type="Proteomes" id="UP000746535">
    <property type="component" value="Unassembled WGS sequence"/>
</dbReference>
<protein>
    <submittedName>
        <fullName evidence="7">C-type cytochrome</fullName>
    </submittedName>
</protein>
<keyword evidence="2 4" id="KW-0479">Metal-binding</keyword>
<feature type="domain" description="Cytochrome c" evidence="6">
    <location>
        <begin position="346"/>
        <end position="478"/>
    </location>
</feature>
<organism evidence="7 8">
    <name type="scientific">Pseudomonas quercus</name>
    <dbReference type="NCBI Taxonomy" id="2722792"/>
    <lineage>
        <taxon>Bacteria</taxon>
        <taxon>Pseudomonadati</taxon>
        <taxon>Pseudomonadota</taxon>
        <taxon>Gammaproteobacteria</taxon>
        <taxon>Pseudomonadales</taxon>
        <taxon>Pseudomonadaceae</taxon>
        <taxon>Pseudomonas</taxon>
    </lineage>
</organism>
<evidence type="ECO:0000256" key="2">
    <source>
        <dbReference type="ARBA" id="ARBA00022723"/>
    </source>
</evidence>
<reference evidence="7 8" key="1">
    <citation type="submission" date="2020-03" db="EMBL/GenBank/DDBJ databases">
        <authorList>
            <person name="Wang L."/>
            <person name="He N."/>
            <person name="Li Y."/>
            <person name="Fang Y."/>
            <person name="Zhang F."/>
        </authorList>
    </citation>
    <scope>NUCLEOTIDE SEQUENCE [LARGE SCALE GENOMIC DNA]</scope>
    <source>
        <strain evidence="8">hsmgli-8</strain>
    </source>
</reference>
<dbReference type="InterPro" id="IPR009056">
    <property type="entry name" value="Cyt_c-like_dom"/>
</dbReference>
<dbReference type="InterPro" id="IPR010538">
    <property type="entry name" value="DHOR"/>
</dbReference>
<keyword evidence="5" id="KW-0732">Signal</keyword>
<dbReference type="PROSITE" id="PS51007">
    <property type="entry name" value="CYTC"/>
    <property type="match status" value="1"/>
</dbReference>
<proteinExistence type="predicted"/>
<feature type="chain" id="PRO_5047308072" evidence="5">
    <location>
        <begin position="21"/>
        <end position="478"/>
    </location>
</feature>
<accession>A0ABX0YD42</accession>
<dbReference type="PANTHER" id="PTHR30600:SF4">
    <property type="entry name" value="CYTOCHROME C DOMAIN-CONTAINING PROTEIN"/>
    <property type="match status" value="1"/>
</dbReference>
<dbReference type="PANTHER" id="PTHR30600">
    <property type="entry name" value="CYTOCHROME C PEROXIDASE-RELATED"/>
    <property type="match status" value="1"/>
</dbReference>
<dbReference type="SUPFAM" id="SSF46626">
    <property type="entry name" value="Cytochrome c"/>
    <property type="match status" value="1"/>
</dbReference>
<dbReference type="Pfam" id="PF06537">
    <property type="entry name" value="DHOR"/>
    <property type="match status" value="2"/>
</dbReference>
<evidence type="ECO:0000256" key="1">
    <source>
        <dbReference type="ARBA" id="ARBA00022617"/>
    </source>
</evidence>
<keyword evidence="3 4" id="KW-0408">Iron</keyword>
<feature type="signal peptide" evidence="5">
    <location>
        <begin position="1"/>
        <end position="20"/>
    </location>
</feature>
<dbReference type="InterPro" id="IPR036909">
    <property type="entry name" value="Cyt_c-like_dom_sf"/>
</dbReference>
<evidence type="ECO:0000313" key="8">
    <source>
        <dbReference type="Proteomes" id="UP000746535"/>
    </source>
</evidence>
<dbReference type="PROSITE" id="PS51257">
    <property type="entry name" value="PROKAR_LIPOPROTEIN"/>
    <property type="match status" value="1"/>
</dbReference>
<name>A0ABX0YD42_9PSED</name>
<dbReference type="InterPro" id="IPR051395">
    <property type="entry name" value="Cytochrome_c_Peroxidase/MauG"/>
</dbReference>
<dbReference type="Gene3D" id="1.10.760.10">
    <property type="entry name" value="Cytochrome c-like domain"/>
    <property type="match status" value="1"/>
</dbReference>
<dbReference type="EMBL" id="JAAVJI010000005">
    <property type="protein sequence ID" value="NJP01306.1"/>
    <property type="molecule type" value="Genomic_DNA"/>
</dbReference>
<evidence type="ECO:0000256" key="5">
    <source>
        <dbReference type="SAM" id="SignalP"/>
    </source>
</evidence>
<keyword evidence="1 4" id="KW-0349">Heme</keyword>